<keyword evidence="3" id="KW-0539">Nucleus</keyword>
<protein>
    <recommendedName>
        <fullName evidence="2">Musculoskeletal embryonic nuclear protein 1</fullName>
    </recommendedName>
</protein>
<accession>A0A4Z2BAF8</accession>
<reference evidence="6 7" key="1">
    <citation type="submission" date="2019-04" db="EMBL/GenBank/DDBJ databases">
        <title>The sequence and de novo assembly of Takifugu bimaculatus genome using PacBio and Hi-C technologies.</title>
        <authorList>
            <person name="Xu P."/>
            <person name="Liu B."/>
            <person name="Zhou Z."/>
        </authorList>
    </citation>
    <scope>NUCLEOTIDE SEQUENCE [LARGE SCALE GENOMIC DNA]</scope>
    <source>
        <strain evidence="6">TB-2018</strain>
        <tissue evidence="6">Muscle</tissue>
    </source>
</reference>
<feature type="region of interest" description="Disordered" evidence="5">
    <location>
        <begin position="41"/>
        <end position="76"/>
    </location>
</feature>
<evidence type="ECO:0000313" key="6">
    <source>
        <dbReference type="EMBL" id="TNM88957.1"/>
    </source>
</evidence>
<dbReference type="GO" id="GO:0042246">
    <property type="term" value="P:tissue regeneration"/>
    <property type="evidence" value="ECO:0007669"/>
    <property type="project" value="InterPro"/>
</dbReference>
<sequence>MRLVHVGVGAACLLGMFAAVLLTETRLVQFVRTQLLARYSKKHTQEGDGQFQRPEVRKEDLTQATNKLGLTGPPKSKTIQVMEECGEFLHSVFTERSGTAAPSVFGGRKSGTDTRAAPAVRK</sequence>
<organism evidence="6 7">
    <name type="scientific">Takifugu bimaculatus</name>
    <dbReference type="NCBI Taxonomy" id="433685"/>
    <lineage>
        <taxon>Eukaryota</taxon>
        <taxon>Metazoa</taxon>
        <taxon>Chordata</taxon>
        <taxon>Craniata</taxon>
        <taxon>Vertebrata</taxon>
        <taxon>Euteleostomi</taxon>
        <taxon>Actinopterygii</taxon>
        <taxon>Neopterygii</taxon>
        <taxon>Teleostei</taxon>
        <taxon>Neoteleostei</taxon>
        <taxon>Acanthomorphata</taxon>
        <taxon>Eupercaria</taxon>
        <taxon>Tetraodontiformes</taxon>
        <taxon>Tetradontoidea</taxon>
        <taxon>Tetraodontidae</taxon>
        <taxon>Takifugu</taxon>
    </lineage>
</organism>
<comment type="caution">
    <text evidence="6">The sequence shown here is derived from an EMBL/GenBank/DDBJ whole genome shotgun (WGS) entry which is preliminary data.</text>
</comment>
<evidence type="ECO:0000256" key="1">
    <source>
        <dbReference type="ARBA" id="ARBA00004123"/>
    </source>
</evidence>
<evidence type="ECO:0000313" key="7">
    <source>
        <dbReference type="Proteomes" id="UP000516260"/>
    </source>
</evidence>
<comment type="similarity">
    <text evidence="4">Belongs to the MUSTN1 family.</text>
</comment>
<dbReference type="GO" id="GO:0035988">
    <property type="term" value="P:chondrocyte proliferation"/>
    <property type="evidence" value="ECO:0007669"/>
    <property type="project" value="InterPro"/>
</dbReference>
<dbReference type="GO" id="GO:0005634">
    <property type="term" value="C:nucleus"/>
    <property type="evidence" value="ECO:0007669"/>
    <property type="project" value="UniProtKB-SubCell"/>
</dbReference>
<dbReference type="EMBL" id="SWLE01000018">
    <property type="protein sequence ID" value="TNM88957.1"/>
    <property type="molecule type" value="Genomic_DNA"/>
</dbReference>
<proteinExistence type="inferred from homology"/>
<feature type="region of interest" description="Disordered" evidence="5">
    <location>
        <begin position="99"/>
        <end position="122"/>
    </location>
</feature>
<dbReference type="Pfam" id="PF15682">
    <property type="entry name" value="Mustang"/>
    <property type="match status" value="1"/>
</dbReference>
<gene>
    <name evidence="6" type="ORF">fugu_005211</name>
</gene>
<keyword evidence="7" id="KW-1185">Reference proteome</keyword>
<evidence type="ECO:0000256" key="4">
    <source>
        <dbReference type="ARBA" id="ARBA00044950"/>
    </source>
</evidence>
<comment type="subcellular location">
    <subcellularLocation>
        <location evidence="1">Nucleus</location>
    </subcellularLocation>
</comment>
<evidence type="ECO:0000256" key="2">
    <source>
        <dbReference type="ARBA" id="ARBA00018401"/>
    </source>
</evidence>
<dbReference type="Proteomes" id="UP000516260">
    <property type="component" value="Chromosome 5"/>
</dbReference>
<dbReference type="InterPro" id="IPR031394">
    <property type="entry name" value="MUSTN1"/>
</dbReference>
<evidence type="ECO:0000256" key="5">
    <source>
        <dbReference type="SAM" id="MobiDB-lite"/>
    </source>
</evidence>
<name>A0A4Z2BAF8_9TELE</name>
<dbReference type="AlphaFoldDB" id="A0A4Z2BAF8"/>
<dbReference type="GO" id="GO:0002062">
    <property type="term" value="P:chondrocyte differentiation"/>
    <property type="evidence" value="ECO:0007669"/>
    <property type="project" value="InterPro"/>
</dbReference>
<evidence type="ECO:0000256" key="3">
    <source>
        <dbReference type="ARBA" id="ARBA00023242"/>
    </source>
</evidence>